<evidence type="ECO:0000256" key="7">
    <source>
        <dbReference type="ARBA" id="ARBA00023163"/>
    </source>
</evidence>
<keyword evidence="6" id="KW-0238">DNA-binding</keyword>
<dbReference type="Pfam" id="PF00392">
    <property type="entry name" value="GntR"/>
    <property type="match status" value="1"/>
</dbReference>
<dbReference type="SUPFAM" id="SSF53383">
    <property type="entry name" value="PLP-dependent transferases"/>
    <property type="match status" value="1"/>
</dbReference>
<keyword evidence="7" id="KW-0804">Transcription</keyword>
<evidence type="ECO:0000256" key="4">
    <source>
        <dbReference type="ARBA" id="ARBA00022898"/>
    </source>
</evidence>
<comment type="cofactor">
    <cofactor evidence="1">
        <name>pyridoxal 5'-phosphate</name>
        <dbReference type="ChEBI" id="CHEBI:597326"/>
    </cofactor>
</comment>
<reference evidence="10 11" key="1">
    <citation type="submission" date="2018-05" db="EMBL/GenBank/DDBJ databases">
        <title>Genomic Encyclopedia of Type Strains, Phase III (KMG-III): the genomes of soil and plant-associated and newly described type strains.</title>
        <authorList>
            <person name="Whitman W."/>
        </authorList>
    </citation>
    <scope>NUCLEOTIDE SEQUENCE [LARGE SCALE GENOMIC DNA]</scope>
    <source>
        <strain evidence="10 11">CECT 5696</strain>
    </source>
</reference>
<evidence type="ECO:0000256" key="2">
    <source>
        <dbReference type="ARBA" id="ARBA00005384"/>
    </source>
</evidence>
<accession>A0A2V2YZX6</accession>
<dbReference type="CDD" id="cd07377">
    <property type="entry name" value="WHTH_GntR"/>
    <property type="match status" value="1"/>
</dbReference>
<dbReference type="SMART" id="SM00345">
    <property type="entry name" value="HTH_GNTR"/>
    <property type="match status" value="1"/>
</dbReference>
<dbReference type="PANTHER" id="PTHR46577:SF1">
    <property type="entry name" value="HTH-TYPE TRANSCRIPTIONAL REGULATORY PROTEIN GABR"/>
    <property type="match status" value="1"/>
</dbReference>
<dbReference type="GO" id="GO:0003700">
    <property type="term" value="F:DNA-binding transcription factor activity"/>
    <property type="evidence" value="ECO:0007669"/>
    <property type="project" value="InterPro"/>
</dbReference>
<feature type="domain" description="HTH gntR-type" evidence="9">
    <location>
        <begin position="8"/>
        <end position="76"/>
    </location>
</feature>
<dbReference type="SUPFAM" id="SSF46785">
    <property type="entry name" value="Winged helix' DNA-binding domain"/>
    <property type="match status" value="1"/>
</dbReference>
<keyword evidence="3" id="KW-0032">Aminotransferase</keyword>
<dbReference type="InterPro" id="IPR051446">
    <property type="entry name" value="HTH_trans_reg/aminotransferase"/>
</dbReference>
<dbReference type="InterPro" id="IPR036390">
    <property type="entry name" value="WH_DNA-bd_sf"/>
</dbReference>
<evidence type="ECO:0000256" key="6">
    <source>
        <dbReference type="ARBA" id="ARBA00023125"/>
    </source>
</evidence>
<dbReference type="InterPro" id="IPR015421">
    <property type="entry name" value="PyrdxlP-dep_Trfase_major"/>
</dbReference>
<dbReference type="InterPro" id="IPR004839">
    <property type="entry name" value="Aminotransferase_I/II_large"/>
</dbReference>
<dbReference type="CDD" id="cd00609">
    <property type="entry name" value="AAT_like"/>
    <property type="match status" value="1"/>
</dbReference>
<dbReference type="PROSITE" id="PS50949">
    <property type="entry name" value="HTH_GNTR"/>
    <property type="match status" value="1"/>
</dbReference>
<dbReference type="Gene3D" id="3.40.640.10">
    <property type="entry name" value="Type I PLP-dependent aspartate aminotransferase-like (Major domain)"/>
    <property type="match status" value="1"/>
</dbReference>
<dbReference type="AlphaFoldDB" id="A0A2V2YZX6"/>
<keyword evidence="11" id="KW-1185">Reference proteome</keyword>
<keyword evidence="3" id="KW-0808">Transferase</keyword>
<dbReference type="GO" id="GO:0030170">
    <property type="term" value="F:pyridoxal phosphate binding"/>
    <property type="evidence" value="ECO:0007669"/>
    <property type="project" value="InterPro"/>
</dbReference>
<sequence>MLDRTSEEPMYMQLYRYIRGRMENGTIEAGERLPSIRALSLHLHVSKIAIEAAYQQLIAEGYVESRERSGLRALPLERVPQAAHSGAVAQAEGAADIARPRVHSPAAPQAGASSPSVQQRRVTAAASLDTDTTSASTSTSASASANAPEAAQPPSLEQAVTLHHGIDFDFQYGHIEVERFSIKAWRSAMQTALDYELHEVFGYGDPQGDKGLRTEIARYLGQSRGVNCRPEQIVMTAGTQQSISLLCRLLPLAGRRVAMEEPGYHGTRTVLLDHGCKLLPIPVEPDGISIAELAAQGEGVSAVYVTPSHQFPMGGVLTVHKRQQLLQWAADCDAYILEDDYDSEFRYQGQPIPALQALDHEGRVIYLGTLSKSFLPGIRMSYIVMPEGLAGPAMREHLARYSSPVSPLLQRALRHFMQEGHMERHVRRMRRLYQGKHRQLIHSLQTHMGDRVSIIGQKAGLHLLLDVHGRSRSELIPLAEAEGIRVYSPADQWGDRTACPDSLLILGFGGLQEKMMDTAVRRLADCWFGS</sequence>
<keyword evidence="5" id="KW-0805">Transcription regulation</keyword>
<name>A0A2V2YZX6_9BACL</name>
<evidence type="ECO:0000256" key="1">
    <source>
        <dbReference type="ARBA" id="ARBA00001933"/>
    </source>
</evidence>
<protein>
    <submittedName>
        <fullName evidence="10">GntR family transcriptional regulator</fullName>
    </submittedName>
</protein>
<evidence type="ECO:0000259" key="9">
    <source>
        <dbReference type="PROSITE" id="PS50949"/>
    </source>
</evidence>
<organism evidence="10 11">
    <name type="scientific">Paenibacillus cellulosilyticus</name>
    <dbReference type="NCBI Taxonomy" id="375489"/>
    <lineage>
        <taxon>Bacteria</taxon>
        <taxon>Bacillati</taxon>
        <taxon>Bacillota</taxon>
        <taxon>Bacilli</taxon>
        <taxon>Bacillales</taxon>
        <taxon>Paenibacillaceae</taxon>
        <taxon>Paenibacillus</taxon>
    </lineage>
</organism>
<dbReference type="PANTHER" id="PTHR46577">
    <property type="entry name" value="HTH-TYPE TRANSCRIPTIONAL REGULATORY PROTEIN GABR"/>
    <property type="match status" value="1"/>
</dbReference>
<dbReference type="InterPro" id="IPR015424">
    <property type="entry name" value="PyrdxlP-dep_Trfase"/>
</dbReference>
<gene>
    <name evidence="10" type="ORF">DFQ01_101291</name>
</gene>
<dbReference type="Gene3D" id="1.10.10.10">
    <property type="entry name" value="Winged helix-like DNA-binding domain superfamily/Winged helix DNA-binding domain"/>
    <property type="match status" value="1"/>
</dbReference>
<dbReference type="GO" id="GO:0008483">
    <property type="term" value="F:transaminase activity"/>
    <property type="evidence" value="ECO:0007669"/>
    <property type="project" value="UniProtKB-KW"/>
</dbReference>
<evidence type="ECO:0000313" key="10">
    <source>
        <dbReference type="EMBL" id="PWW08568.1"/>
    </source>
</evidence>
<evidence type="ECO:0000256" key="5">
    <source>
        <dbReference type="ARBA" id="ARBA00023015"/>
    </source>
</evidence>
<feature type="compositionally biased region" description="Low complexity" evidence="8">
    <location>
        <begin position="104"/>
        <end position="145"/>
    </location>
</feature>
<proteinExistence type="inferred from homology"/>
<dbReference type="Proteomes" id="UP000246635">
    <property type="component" value="Unassembled WGS sequence"/>
</dbReference>
<dbReference type="InterPro" id="IPR000524">
    <property type="entry name" value="Tscrpt_reg_HTH_GntR"/>
</dbReference>
<comment type="similarity">
    <text evidence="2">In the C-terminal section; belongs to the class-I pyridoxal-phosphate-dependent aminotransferase family.</text>
</comment>
<feature type="region of interest" description="Disordered" evidence="8">
    <location>
        <begin position="103"/>
        <end position="154"/>
    </location>
</feature>
<evidence type="ECO:0000256" key="3">
    <source>
        <dbReference type="ARBA" id="ARBA00022576"/>
    </source>
</evidence>
<dbReference type="InterPro" id="IPR036388">
    <property type="entry name" value="WH-like_DNA-bd_sf"/>
</dbReference>
<evidence type="ECO:0000313" key="11">
    <source>
        <dbReference type="Proteomes" id="UP000246635"/>
    </source>
</evidence>
<dbReference type="Pfam" id="PF00155">
    <property type="entry name" value="Aminotran_1_2"/>
    <property type="match status" value="1"/>
</dbReference>
<comment type="caution">
    <text evidence="10">The sequence shown here is derived from an EMBL/GenBank/DDBJ whole genome shotgun (WGS) entry which is preliminary data.</text>
</comment>
<keyword evidence="4" id="KW-0663">Pyridoxal phosphate</keyword>
<evidence type="ECO:0000256" key="8">
    <source>
        <dbReference type="SAM" id="MobiDB-lite"/>
    </source>
</evidence>
<dbReference type="GO" id="GO:0003677">
    <property type="term" value="F:DNA binding"/>
    <property type="evidence" value="ECO:0007669"/>
    <property type="project" value="UniProtKB-KW"/>
</dbReference>
<dbReference type="EMBL" id="QGTQ01000001">
    <property type="protein sequence ID" value="PWW08568.1"/>
    <property type="molecule type" value="Genomic_DNA"/>
</dbReference>